<dbReference type="PANTHER" id="PTHR42918">
    <property type="entry name" value="LYSYL-TRNA SYNTHETASE"/>
    <property type="match status" value="1"/>
</dbReference>
<dbReference type="GO" id="GO:0005524">
    <property type="term" value="F:ATP binding"/>
    <property type="evidence" value="ECO:0007669"/>
    <property type="project" value="InterPro"/>
</dbReference>
<dbReference type="OrthoDB" id="5288667at2"/>
<proteinExistence type="predicted"/>
<keyword evidence="6" id="KW-1185">Reference proteome</keyword>
<accession>A0A6N6W095</accession>
<gene>
    <name evidence="5" type="ORF">GCL60_03855</name>
</gene>
<name>A0A6N6W095_9BACT</name>
<dbReference type="GO" id="GO:0000049">
    <property type="term" value="F:tRNA binding"/>
    <property type="evidence" value="ECO:0007669"/>
    <property type="project" value="TreeGrafter"/>
</dbReference>
<evidence type="ECO:0000259" key="4">
    <source>
        <dbReference type="Pfam" id="PF00152"/>
    </source>
</evidence>
<keyword evidence="3" id="KW-0067">ATP-binding</keyword>
<protein>
    <recommendedName>
        <fullName evidence="4">Aminoacyl-tRNA synthetase class II (D/K/N) domain-containing protein</fullName>
    </recommendedName>
</protein>
<comment type="caution">
    <text evidence="5">The sequence shown here is derived from an EMBL/GenBank/DDBJ whole genome shotgun (WGS) entry which is preliminary data.</text>
</comment>
<dbReference type="InterPro" id="IPR045864">
    <property type="entry name" value="aa-tRNA-synth_II/BPL/LPL"/>
</dbReference>
<reference evidence="5 6" key="1">
    <citation type="submission" date="2019-10" db="EMBL/GenBank/DDBJ databases">
        <title>New species of Slilvanegrellaceae.</title>
        <authorList>
            <person name="Pitt A."/>
            <person name="Hahn M.W."/>
        </authorList>
    </citation>
    <scope>NUCLEOTIDE SEQUENCE [LARGE SCALE GENOMIC DNA]</scope>
    <source>
        <strain evidence="5 6">SP-Ram-0.45-NSY-1</strain>
    </source>
</reference>
<dbReference type="RefSeq" id="WP_153418605.1">
    <property type="nucleotide sequence ID" value="NZ_WFLM01000001.1"/>
</dbReference>
<organism evidence="5 6">
    <name type="scientific">Silvanigrella paludirubra</name>
    <dbReference type="NCBI Taxonomy" id="2499159"/>
    <lineage>
        <taxon>Bacteria</taxon>
        <taxon>Pseudomonadati</taxon>
        <taxon>Bdellovibrionota</taxon>
        <taxon>Oligoflexia</taxon>
        <taxon>Silvanigrellales</taxon>
        <taxon>Silvanigrellaceae</taxon>
        <taxon>Silvanigrella</taxon>
    </lineage>
</organism>
<dbReference type="GO" id="GO:0005829">
    <property type="term" value="C:cytosol"/>
    <property type="evidence" value="ECO:0007669"/>
    <property type="project" value="TreeGrafter"/>
</dbReference>
<dbReference type="EMBL" id="WFLM01000001">
    <property type="protein sequence ID" value="KAB8041082.1"/>
    <property type="molecule type" value="Genomic_DNA"/>
</dbReference>
<dbReference type="SUPFAM" id="SSF55681">
    <property type="entry name" value="Class II aaRS and biotin synthetases"/>
    <property type="match status" value="1"/>
</dbReference>
<keyword evidence="2" id="KW-0547">Nucleotide-binding</keyword>
<dbReference type="Pfam" id="PF00152">
    <property type="entry name" value="tRNA-synt_2"/>
    <property type="match status" value="1"/>
</dbReference>
<dbReference type="AlphaFoldDB" id="A0A6N6W095"/>
<evidence type="ECO:0000256" key="2">
    <source>
        <dbReference type="ARBA" id="ARBA00022741"/>
    </source>
</evidence>
<dbReference type="Gene3D" id="3.30.930.10">
    <property type="entry name" value="Bira Bifunctional Protein, Domain 2"/>
    <property type="match status" value="1"/>
</dbReference>
<evidence type="ECO:0000313" key="5">
    <source>
        <dbReference type="EMBL" id="KAB8041082.1"/>
    </source>
</evidence>
<feature type="domain" description="Aminoacyl-tRNA synthetase class II (D/K/N)" evidence="4">
    <location>
        <begin position="145"/>
        <end position="463"/>
    </location>
</feature>
<dbReference type="Proteomes" id="UP000437748">
    <property type="component" value="Unassembled WGS sequence"/>
</dbReference>
<dbReference type="GO" id="GO:0006430">
    <property type="term" value="P:lysyl-tRNA aminoacylation"/>
    <property type="evidence" value="ECO:0007669"/>
    <property type="project" value="TreeGrafter"/>
</dbReference>
<evidence type="ECO:0000313" key="6">
    <source>
        <dbReference type="Proteomes" id="UP000437748"/>
    </source>
</evidence>
<sequence>MNYKSKNQLVLQNLFELRKVHSVTERLSSGRVFFIENQMGLCDATGAIWPIGMSEYLNQSSLNQGDLITFRCKILKLNENSESKYDDCYFIKVTEILQKTNSLEEWNNAVIPSPIPSKDFILKQQRENDKTQISYFYHSPTSTRLKLIKQRNRSLERVHSFFKNRGFLCIETPTLVPSGGMEVYLNPFSTNYTDHRGQKWELQLPTSPEFALKKIMTEGTDKIFQLSRAYRNIGEVSKQHEPEFIMLEWYRANANLRTLIEDTQNLVLVLSEFLGTHLDIPKQWPVFRVDKLFKDILSIDLEQVQNRDLFYEKAKSHSHSIVESDDWDSLFYKLFMEKIEPFLTQQKACFVTHFPIQMGALAAQETSLNSNNEIILKPYVERMEAYINGIEICNGYFELNDAHVLKERFQKTKAIRSELKSDLQFENAMKFGLPPCSGNALGIDRVISLLLGLEQISNLYPIPFLSQFPKESVAWE</sequence>
<evidence type="ECO:0000256" key="1">
    <source>
        <dbReference type="ARBA" id="ARBA00022598"/>
    </source>
</evidence>
<dbReference type="InterPro" id="IPR004364">
    <property type="entry name" value="Aa-tRNA-synt_II"/>
</dbReference>
<evidence type="ECO:0000256" key="3">
    <source>
        <dbReference type="ARBA" id="ARBA00022840"/>
    </source>
</evidence>
<dbReference type="GO" id="GO:0004824">
    <property type="term" value="F:lysine-tRNA ligase activity"/>
    <property type="evidence" value="ECO:0007669"/>
    <property type="project" value="TreeGrafter"/>
</dbReference>
<keyword evidence="1" id="KW-0436">Ligase</keyword>
<dbReference type="PANTHER" id="PTHR42918:SF6">
    <property type="entry name" value="ELONGATION FACTOR P--(R)-BETA-LYSINE LIGASE"/>
    <property type="match status" value="1"/>
</dbReference>